<feature type="transmembrane region" description="Helical" evidence="2">
    <location>
        <begin position="52"/>
        <end position="77"/>
    </location>
</feature>
<evidence type="ECO:0000256" key="2">
    <source>
        <dbReference type="SAM" id="Phobius"/>
    </source>
</evidence>
<evidence type="ECO:0000256" key="1">
    <source>
        <dbReference type="SAM" id="MobiDB-lite"/>
    </source>
</evidence>
<feature type="transmembrane region" description="Helical" evidence="2">
    <location>
        <begin position="12"/>
        <end position="32"/>
    </location>
</feature>
<dbReference type="RefSeq" id="WP_248147814.1">
    <property type="nucleotide sequence ID" value="NZ_BAAAOF010000005.1"/>
</dbReference>
<keyword evidence="2" id="KW-1133">Transmembrane helix</keyword>
<keyword evidence="2" id="KW-0812">Transmembrane</keyword>
<name>A0ABP5B5I0_9MICO</name>
<gene>
    <name evidence="3" type="ORF">GCM10009775_25110</name>
</gene>
<evidence type="ECO:0000313" key="3">
    <source>
        <dbReference type="EMBL" id="GAA1932051.1"/>
    </source>
</evidence>
<accession>A0ABP5B5I0</accession>
<keyword evidence="2" id="KW-0472">Membrane</keyword>
<evidence type="ECO:0008006" key="5">
    <source>
        <dbReference type="Google" id="ProtNLM"/>
    </source>
</evidence>
<organism evidence="3 4">
    <name type="scientific">Microbacterium aoyamense</name>
    <dbReference type="NCBI Taxonomy" id="344166"/>
    <lineage>
        <taxon>Bacteria</taxon>
        <taxon>Bacillati</taxon>
        <taxon>Actinomycetota</taxon>
        <taxon>Actinomycetes</taxon>
        <taxon>Micrococcales</taxon>
        <taxon>Microbacteriaceae</taxon>
        <taxon>Microbacterium</taxon>
    </lineage>
</organism>
<evidence type="ECO:0000313" key="4">
    <source>
        <dbReference type="Proteomes" id="UP001501343"/>
    </source>
</evidence>
<dbReference type="EMBL" id="BAAAOF010000005">
    <property type="protein sequence ID" value="GAA1932051.1"/>
    <property type="molecule type" value="Genomic_DNA"/>
</dbReference>
<reference evidence="4" key="1">
    <citation type="journal article" date="2019" name="Int. J. Syst. Evol. Microbiol.">
        <title>The Global Catalogue of Microorganisms (GCM) 10K type strain sequencing project: providing services to taxonomists for standard genome sequencing and annotation.</title>
        <authorList>
            <consortium name="The Broad Institute Genomics Platform"/>
            <consortium name="The Broad Institute Genome Sequencing Center for Infectious Disease"/>
            <person name="Wu L."/>
            <person name="Ma J."/>
        </authorList>
    </citation>
    <scope>NUCLEOTIDE SEQUENCE [LARGE SCALE GENOMIC DNA]</scope>
    <source>
        <strain evidence="4">JCM 14900</strain>
    </source>
</reference>
<proteinExistence type="predicted"/>
<feature type="region of interest" description="Disordered" evidence="1">
    <location>
        <begin position="122"/>
        <end position="146"/>
    </location>
</feature>
<dbReference type="Proteomes" id="UP001501343">
    <property type="component" value="Unassembled WGS sequence"/>
</dbReference>
<keyword evidence="4" id="KW-1185">Reference proteome</keyword>
<comment type="caution">
    <text evidence="3">The sequence shown here is derived from an EMBL/GenBank/DDBJ whole genome shotgun (WGS) entry which is preliminary data.</text>
</comment>
<sequence>MTSRPSLVRSIPFWVLVAGSLASAAAGAAILADKIGVMTTTLTDGSATGLEVYVGQTVAVVGAVLVGAGVVGILLALTVASLATLRPAAPVEVIEPIDWTEEEYAVEEPAVEQVAVADIEAATPSAEPVGADTDAETVEPAESPAR</sequence>
<protein>
    <recommendedName>
        <fullName evidence="5">Dinucleotide-utilizing enzyme</fullName>
    </recommendedName>
</protein>